<dbReference type="AlphaFoldDB" id="A0AAJ1SXU3"/>
<organism evidence="1 2">
    <name type="scientific">Oikeobacillus pervagus</name>
    <dbReference type="NCBI Taxonomy" id="1325931"/>
    <lineage>
        <taxon>Bacteria</taxon>
        <taxon>Bacillati</taxon>
        <taxon>Bacillota</taxon>
        <taxon>Bacilli</taxon>
        <taxon>Bacillales</taxon>
        <taxon>Bacillaceae</taxon>
        <taxon>Oikeobacillus</taxon>
    </lineage>
</organism>
<dbReference type="RefSeq" id="WP_307256721.1">
    <property type="nucleotide sequence ID" value="NZ_JAUSUC010000010.1"/>
</dbReference>
<comment type="caution">
    <text evidence="1">The sequence shown here is derived from an EMBL/GenBank/DDBJ whole genome shotgun (WGS) entry which is preliminary data.</text>
</comment>
<reference evidence="1" key="1">
    <citation type="submission" date="2023-07" db="EMBL/GenBank/DDBJ databases">
        <title>Genomic Encyclopedia of Type Strains, Phase IV (KMG-IV): sequencing the most valuable type-strain genomes for metagenomic binning, comparative biology and taxonomic classification.</title>
        <authorList>
            <person name="Goeker M."/>
        </authorList>
    </citation>
    <scope>NUCLEOTIDE SEQUENCE</scope>
    <source>
        <strain evidence="1">DSM 23947</strain>
    </source>
</reference>
<protein>
    <submittedName>
        <fullName evidence="1">RNA-binding Zn-ribbon protein involved in translation (DUF1610 family)</fullName>
    </submittedName>
</protein>
<proteinExistence type="predicted"/>
<gene>
    <name evidence="1" type="ORF">J2S13_001132</name>
</gene>
<evidence type="ECO:0000313" key="1">
    <source>
        <dbReference type="EMBL" id="MDQ0214735.1"/>
    </source>
</evidence>
<keyword evidence="2" id="KW-1185">Reference proteome</keyword>
<dbReference type="EMBL" id="JAUSUC010000010">
    <property type="protein sequence ID" value="MDQ0214735.1"/>
    <property type="molecule type" value="Genomic_DNA"/>
</dbReference>
<name>A0AAJ1SXU3_9BACI</name>
<accession>A0AAJ1SXU3</accession>
<sequence>MGICLLCNGLNDIHIECHQCNEKMIDRGKIFDYFDDYNAYMDFRQMLLVDGDPESTRKNQCQHVFYCPMCEETQVYKVSMTKK</sequence>
<evidence type="ECO:0000313" key="2">
    <source>
        <dbReference type="Proteomes" id="UP001237207"/>
    </source>
</evidence>
<dbReference type="Proteomes" id="UP001237207">
    <property type="component" value="Unassembled WGS sequence"/>
</dbReference>